<dbReference type="EMBL" id="OX597814">
    <property type="protein sequence ID" value="CAI9716619.1"/>
    <property type="molecule type" value="Genomic_DNA"/>
</dbReference>
<dbReference type="AlphaFoldDB" id="A0AA36AI95"/>
<keyword evidence="2" id="KW-1185">Reference proteome</keyword>
<organism evidence="1 2">
    <name type="scientific">Octopus vulgaris</name>
    <name type="common">Common octopus</name>
    <dbReference type="NCBI Taxonomy" id="6645"/>
    <lineage>
        <taxon>Eukaryota</taxon>
        <taxon>Metazoa</taxon>
        <taxon>Spiralia</taxon>
        <taxon>Lophotrochozoa</taxon>
        <taxon>Mollusca</taxon>
        <taxon>Cephalopoda</taxon>
        <taxon>Coleoidea</taxon>
        <taxon>Octopodiformes</taxon>
        <taxon>Octopoda</taxon>
        <taxon>Incirrata</taxon>
        <taxon>Octopodidae</taxon>
        <taxon>Octopus</taxon>
    </lineage>
</organism>
<accession>A0AA36AI95</accession>
<proteinExistence type="predicted"/>
<gene>
    <name evidence="1" type="ORF">OCTVUL_1B005262</name>
</gene>
<protein>
    <submittedName>
        <fullName evidence="1">Uncharacterized protein</fullName>
    </submittedName>
</protein>
<evidence type="ECO:0000313" key="1">
    <source>
        <dbReference type="EMBL" id="CAI9716619.1"/>
    </source>
</evidence>
<evidence type="ECO:0000313" key="2">
    <source>
        <dbReference type="Proteomes" id="UP001162480"/>
    </source>
</evidence>
<reference evidence="1" key="1">
    <citation type="submission" date="2023-08" db="EMBL/GenBank/DDBJ databases">
        <authorList>
            <person name="Alioto T."/>
            <person name="Alioto T."/>
            <person name="Gomez Garrido J."/>
        </authorList>
    </citation>
    <scope>NUCLEOTIDE SEQUENCE</scope>
</reference>
<dbReference type="Proteomes" id="UP001162480">
    <property type="component" value="Chromosome 1"/>
</dbReference>
<name>A0AA36AI95_OCTVU</name>
<sequence length="74" mass="8667">MVALNYYIPRFIAADNHIFICYTLTGFPNYIIERFCLYTVLWSYSIDVILEVTPCNVTTVSPRRKTFMAAVRIH</sequence>